<gene>
    <name evidence="4" type="ORF">J1605_010418</name>
</gene>
<dbReference type="InterPro" id="IPR007889">
    <property type="entry name" value="HTH_Psq"/>
</dbReference>
<name>A0AB34GPS8_ESCRO</name>
<evidence type="ECO:0000313" key="5">
    <source>
        <dbReference type="Proteomes" id="UP001159641"/>
    </source>
</evidence>
<organism evidence="4 5">
    <name type="scientific">Eschrichtius robustus</name>
    <name type="common">California gray whale</name>
    <name type="synonym">Eschrichtius gibbosus</name>
    <dbReference type="NCBI Taxonomy" id="9764"/>
    <lineage>
        <taxon>Eukaryota</taxon>
        <taxon>Metazoa</taxon>
        <taxon>Chordata</taxon>
        <taxon>Craniata</taxon>
        <taxon>Vertebrata</taxon>
        <taxon>Euteleostomi</taxon>
        <taxon>Mammalia</taxon>
        <taxon>Eutheria</taxon>
        <taxon>Laurasiatheria</taxon>
        <taxon>Artiodactyla</taxon>
        <taxon>Whippomorpha</taxon>
        <taxon>Cetacea</taxon>
        <taxon>Mysticeti</taxon>
        <taxon>Eschrichtiidae</taxon>
        <taxon>Eschrichtius</taxon>
    </lineage>
</organism>
<evidence type="ECO:0000256" key="1">
    <source>
        <dbReference type="ARBA" id="ARBA00023125"/>
    </source>
</evidence>
<evidence type="ECO:0000256" key="2">
    <source>
        <dbReference type="ARBA" id="ARBA00023242"/>
    </source>
</evidence>
<comment type="caution">
    <text evidence="4">The sequence shown here is derived from an EMBL/GenBank/DDBJ whole genome shotgun (WGS) entry which is preliminary data.</text>
</comment>
<feature type="domain" description="HTH CENPB-type" evidence="3">
    <location>
        <begin position="56"/>
        <end position="135"/>
    </location>
</feature>
<dbReference type="Proteomes" id="UP001159641">
    <property type="component" value="Unassembled WGS sequence"/>
</dbReference>
<evidence type="ECO:0000313" key="4">
    <source>
        <dbReference type="EMBL" id="KAJ8782088.1"/>
    </source>
</evidence>
<keyword evidence="5" id="KW-1185">Reference proteome</keyword>
<dbReference type="AlphaFoldDB" id="A0AB34GPS8"/>
<dbReference type="PROSITE" id="PS51253">
    <property type="entry name" value="HTH_CENPB"/>
    <property type="match status" value="1"/>
</dbReference>
<dbReference type="Pfam" id="PF03221">
    <property type="entry name" value="HTH_Tnp_Tc5"/>
    <property type="match status" value="1"/>
</dbReference>
<dbReference type="InterPro" id="IPR050863">
    <property type="entry name" value="CenT-Element_Derived"/>
</dbReference>
<proteinExistence type="predicted"/>
<dbReference type="SUPFAM" id="SSF46689">
    <property type="entry name" value="Homeodomain-like"/>
    <property type="match status" value="2"/>
</dbReference>
<keyword evidence="2" id="KW-0539">Nucleus</keyword>
<dbReference type="EMBL" id="JAIQCJ010002130">
    <property type="protein sequence ID" value="KAJ8782088.1"/>
    <property type="molecule type" value="Genomic_DNA"/>
</dbReference>
<sequence>MMETKVKILERVEPGEKIVDIACSYNLSRSTIGTILKNKDKIMGHVKSSVPMTSTIISKKCGKGMEEMEKLLSVRMQDQHQRRVLLSLMLIQEEAKSLHEDLKKKHGKESEGTYFNASHGWFHWFKARANLHNVKISGKAAIADTVAAWEFPETL</sequence>
<evidence type="ECO:0000259" key="3">
    <source>
        <dbReference type="PROSITE" id="PS51253"/>
    </source>
</evidence>
<dbReference type="Gene3D" id="1.10.10.60">
    <property type="entry name" value="Homeodomain-like"/>
    <property type="match status" value="2"/>
</dbReference>
<dbReference type="GO" id="GO:0005634">
    <property type="term" value="C:nucleus"/>
    <property type="evidence" value="ECO:0007669"/>
    <property type="project" value="TreeGrafter"/>
</dbReference>
<accession>A0AB34GPS8</accession>
<protein>
    <recommendedName>
        <fullName evidence="3">HTH CENPB-type domain-containing protein</fullName>
    </recommendedName>
</protein>
<dbReference type="InterPro" id="IPR006600">
    <property type="entry name" value="HTH_CenpB_DNA-bd_dom"/>
</dbReference>
<reference evidence="4 5" key="1">
    <citation type="submission" date="2022-11" db="EMBL/GenBank/DDBJ databases">
        <title>Whole genome sequence of Eschrichtius robustus ER-17-0199.</title>
        <authorList>
            <person name="Bruniche-Olsen A."/>
            <person name="Black A.N."/>
            <person name="Fields C.J."/>
            <person name="Walden K."/>
            <person name="Dewoody J.A."/>
        </authorList>
    </citation>
    <scope>NUCLEOTIDE SEQUENCE [LARGE SCALE GENOMIC DNA]</scope>
    <source>
        <strain evidence="4">ER-17-0199</strain>
        <tissue evidence="4">Blubber</tissue>
    </source>
</reference>
<dbReference type="Pfam" id="PF04218">
    <property type="entry name" value="CENP-B_N"/>
    <property type="match status" value="1"/>
</dbReference>
<dbReference type="PANTHER" id="PTHR19303">
    <property type="entry name" value="TRANSPOSON"/>
    <property type="match status" value="1"/>
</dbReference>
<dbReference type="PANTHER" id="PTHR19303:SF26">
    <property type="entry name" value="TIGGER TRANSPOSABLE ELEMENT-DERIVED PROTEIN 1"/>
    <property type="match status" value="1"/>
</dbReference>
<dbReference type="InterPro" id="IPR009057">
    <property type="entry name" value="Homeodomain-like_sf"/>
</dbReference>
<keyword evidence="1" id="KW-0238">DNA-binding</keyword>
<dbReference type="GO" id="GO:0003677">
    <property type="term" value="F:DNA binding"/>
    <property type="evidence" value="ECO:0007669"/>
    <property type="project" value="UniProtKB-KW"/>
</dbReference>